<feature type="region of interest" description="Disordered" evidence="1">
    <location>
        <begin position="41"/>
        <end position="69"/>
    </location>
</feature>
<name>A0A4C1UR12_EUMVA</name>
<dbReference type="AlphaFoldDB" id="A0A4C1UR12"/>
<dbReference type="OrthoDB" id="7402397at2759"/>
<protein>
    <submittedName>
        <fullName evidence="2">Uncharacterized protein</fullName>
    </submittedName>
</protein>
<dbReference type="Proteomes" id="UP000299102">
    <property type="component" value="Unassembled WGS sequence"/>
</dbReference>
<evidence type="ECO:0000256" key="1">
    <source>
        <dbReference type="SAM" id="MobiDB-lite"/>
    </source>
</evidence>
<keyword evidence="3" id="KW-1185">Reference proteome</keyword>
<evidence type="ECO:0000313" key="2">
    <source>
        <dbReference type="EMBL" id="GBP28759.1"/>
    </source>
</evidence>
<reference evidence="2 3" key="1">
    <citation type="journal article" date="2019" name="Commun. Biol.">
        <title>The bagworm genome reveals a unique fibroin gene that provides high tensile strength.</title>
        <authorList>
            <person name="Kono N."/>
            <person name="Nakamura H."/>
            <person name="Ohtoshi R."/>
            <person name="Tomita M."/>
            <person name="Numata K."/>
            <person name="Arakawa K."/>
        </authorList>
    </citation>
    <scope>NUCLEOTIDE SEQUENCE [LARGE SCALE GENOMIC DNA]</scope>
</reference>
<gene>
    <name evidence="2" type="ORF">EVAR_19801_1</name>
</gene>
<proteinExistence type="predicted"/>
<evidence type="ECO:0000313" key="3">
    <source>
        <dbReference type="Proteomes" id="UP000299102"/>
    </source>
</evidence>
<sequence>MEMQSLPSMYGVSRKDKCTNSDVRERCGLNENVVTRVKRVEDQLEKVSPPTTETEETEVPSSGVERNGKQLLRTETVPDIKRDTSGVTTQYIAAGIVNLGAFAAGVCISWSSSALPLLVNPHNSATISLVVLSLVHDKRAAAHAPVVQRVKLCRCEVSHESVATAYNRNAGEKKEGSRSVVLRIASFAGRFGAAEFHALYFATAALVVD</sequence>
<organism evidence="2 3">
    <name type="scientific">Eumeta variegata</name>
    <name type="common">Bagworm moth</name>
    <name type="synonym">Eumeta japonica</name>
    <dbReference type="NCBI Taxonomy" id="151549"/>
    <lineage>
        <taxon>Eukaryota</taxon>
        <taxon>Metazoa</taxon>
        <taxon>Ecdysozoa</taxon>
        <taxon>Arthropoda</taxon>
        <taxon>Hexapoda</taxon>
        <taxon>Insecta</taxon>
        <taxon>Pterygota</taxon>
        <taxon>Neoptera</taxon>
        <taxon>Endopterygota</taxon>
        <taxon>Lepidoptera</taxon>
        <taxon>Glossata</taxon>
        <taxon>Ditrysia</taxon>
        <taxon>Tineoidea</taxon>
        <taxon>Psychidae</taxon>
        <taxon>Oiketicinae</taxon>
        <taxon>Eumeta</taxon>
    </lineage>
</organism>
<comment type="caution">
    <text evidence="2">The sequence shown here is derived from an EMBL/GenBank/DDBJ whole genome shotgun (WGS) entry which is preliminary data.</text>
</comment>
<accession>A0A4C1UR12</accession>
<dbReference type="EMBL" id="BGZK01000211">
    <property type="protein sequence ID" value="GBP28759.1"/>
    <property type="molecule type" value="Genomic_DNA"/>
</dbReference>